<dbReference type="SUPFAM" id="SSF143990">
    <property type="entry name" value="YbiA-like"/>
    <property type="match status" value="1"/>
</dbReference>
<proteinExistence type="predicted"/>
<evidence type="ECO:0000259" key="1">
    <source>
        <dbReference type="Pfam" id="PF08719"/>
    </source>
</evidence>
<name>A0A3G5ADI0_9VIRU</name>
<reference evidence="2" key="1">
    <citation type="submission" date="2018-10" db="EMBL/GenBank/DDBJ databases">
        <title>Hidden diversity of soil giant viruses.</title>
        <authorList>
            <person name="Schulz F."/>
            <person name="Alteio L."/>
            <person name="Goudeau D."/>
            <person name="Ryan E.M."/>
            <person name="Malmstrom R.R."/>
            <person name="Blanchard J."/>
            <person name="Woyke T."/>
        </authorList>
    </citation>
    <scope>NUCLEOTIDE SEQUENCE</scope>
    <source>
        <strain evidence="2">SAV1</strain>
    </source>
</reference>
<organism evidence="2">
    <name type="scientific">Satyrvirus sp</name>
    <dbReference type="NCBI Taxonomy" id="2487771"/>
    <lineage>
        <taxon>Viruses</taxon>
        <taxon>Varidnaviria</taxon>
        <taxon>Bamfordvirae</taxon>
        <taxon>Nucleocytoviricota</taxon>
        <taxon>Megaviricetes</taxon>
        <taxon>Imitervirales</taxon>
        <taxon>Mimiviridae</taxon>
        <taxon>Megamimivirinae</taxon>
    </lineage>
</organism>
<dbReference type="Pfam" id="PF08719">
    <property type="entry name" value="NADAR"/>
    <property type="match status" value="1"/>
</dbReference>
<gene>
    <name evidence="2" type="ORF">Satyrvirus6_10</name>
</gene>
<dbReference type="EMBL" id="MK072442">
    <property type="protein sequence ID" value="AYV85178.1"/>
    <property type="molecule type" value="Genomic_DNA"/>
</dbReference>
<dbReference type="InterPro" id="IPR037238">
    <property type="entry name" value="YbiA-like_sf"/>
</dbReference>
<sequence>METDTHVLFYGHKNTETNFNIFSQWFPAKFIEKRKNGNIVQYLNAEQYMMAHKALLFGDRYIFEKIMKTSKPSSIKFFGRKVKKFDSDVWDKYKFSIVVQGNRLKFEQNPDLLKRLLETGNKTIVEASPYDEIWGIGLSVKQAVKVPEEEWPGKNLLGKALMLVRDENKKKIEINKS</sequence>
<feature type="domain" description="NADAR" evidence="1">
    <location>
        <begin position="9"/>
        <end position="167"/>
    </location>
</feature>
<evidence type="ECO:0000313" key="2">
    <source>
        <dbReference type="EMBL" id="AYV85178.1"/>
    </source>
</evidence>
<accession>A0A3G5ADI0</accession>
<dbReference type="CDD" id="cd15457">
    <property type="entry name" value="NADAR"/>
    <property type="match status" value="1"/>
</dbReference>
<dbReference type="NCBIfam" id="TIGR02464">
    <property type="entry name" value="ribofla_fusion"/>
    <property type="match status" value="1"/>
</dbReference>
<protein>
    <recommendedName>
        <fullName evidence="1">NADAR domain-containing protein</fullName>
    </recommendedName>
</protein>
<dbReference type="InterPro" id="IPR012816">
    <property type="entry name" value="NADAR"/>
</dbReference>
<dbReference type="Gene3D" id="1.10.357.40">
    <property type="entry name" value="YbiA-like"/>
    <property type="match status" value="1"/>
</dbReference>